<evidence type="ECO:0000313" key="2">
    <source>
        <dbReference type="EnsemblMetazoa" id="Aqu2.1.26273_001"/>
    </source>
</evidence>
<reference evidence="2" key="1">
    <citation type="submission" date="2017-05" db="UniProtKB">
        <authorList>
            <consortium name="EnsemblMetazoa"/>
        </authorList>
    </citation>
    <scope>IDENTIFICATION</scope>
</reference>
<sequence length="237" mass="24858">MPRPPEGGTLASAPEGRTQIMNLEGEAAPEGKWQGKGSKPQEYPSIGTGGSDAVEGIGATTLGAGATPLALTPGRTGGRPNAPPAATIPLAMALDMRVARAPMDKSAEAEEDPETPLDLEPLPEPPGRELPAPELPALGLLTEPNALVPELRLGTVPRILVVERGVEVSATTAARVPVGTVLGAKEKAITQYRSIWISMRKQQNLAAKQTTPLRNSELPCYVYDTGSYRLAAQVNFD</sequence>
<dbReference type="EnsemblMetazoa" id="Aqu2.1.26273_001">
    <property type="protein sequence ID" value="Aqu2.1.26273_001"/>
    <property type="gene ID" value="Aqu2.1.26273"/>
</dbReference>
<evidence type="ECO:0000256" key="1">
    <source>
        <dbReference type="SAM" id="MobiDB-lite"/>
    </source>
</evidence>
<organism evidence="2">
    <name type="scientific">Amphimedon queenslandica</name>
    <name type="common">Sponge</name>
    <dbReference type="NCBI Taxonomy" id="400682"/>
    <lineage>
        <taxon>Eukaryota</taxon>
        <taxon>Metazoa</taxon>
        <taxon>Porifera</taxon>
        <taxon>Demospongiae</taxon>
        <taxon>Heteroscleromorpha</taxon>
        <taxon>Haplosclerida</taxon>
        <taxon>Niphatidae</taxon>
        <taxon>Amphimedon</taxon>
    </lineage>
</organism>
<protein>
    <submittedName>
        <fullName evidence="2">Uncharacterized protein</fullName>
    </submittedName>
</protein>
<dbReference type="AlphaFoldDB" id="A0A1X7UFN9"/>
<name>A0A1X7UFN9_AMPQE</name>
<dbReference type="InParanoid" id="A0A1X7UFN9"/>
<accession>A0A1X7UFN9</accession>
<feature type="region of interest" description="Disordered" evidence="1">
    <location>
        <begin position="102"/>
        <end position="132"/>
    </location>
</feature>
<feature type="region of interest" description="Disordered" evidence="1">
    <location>
        <begin position="24"/>
        <end position="60"/>
    </location>
</feature>
<proteinExistence type="predicted"/>